<dbReference type="SUPFAM" id="SSF54631">
    <property type="entry name" value="CBS-domain pair"/>
    <property type="match status" value="1"/>
</dbReference>
<sequence length="143" mass="15436">MNVKMILGDKGTDVLTIDSSNKLSDAIAVLENRSVGILVTTSPEEPMAGVISERDVVRALSNHGAPALERPISDFMSSNPVTITNETTVVEAMEIMTEKRIRHLPVIDEGKICGLVSIGDVVKRRIMDTEAEAEALKSYIVTG</sequence>
<evidence type="ECO:0000256" key="1">
    <source>
        <dbReference type="ARBA" id="ARBA00023122"/>
    </source>
</evidence>
<evidence type="ECO:0000313" key="4">
    <source>
        <dbReference type="EMBL" id="RCL77394.1"/>
    </source>
</evidence>
<dbReference type="AlphaFoldDB" id="A0A368E0J3"/>
<evidence type="ECO:0000313" key="5">
    <source>
        <dbReference type="Proteomes" id="UP000252132"/>
    </source>
</evidence>
<dbReference type="InterPro" id="IPR044725">
    <property type="entry name" value="CBSX3_CBS_dom"/>
</dbReference>
<reference evidence="4 5" key="1">
    <citation type="journal article" date="2018" name="Microbiome">
        <title>Fine metagenomic profile of the Mediterranean stratified and mixed water columns revealed by assembly and recruitment.</title>
        <authorList>
            <person name="Haro-Moreno J.M."/>
            <person name="Lopez-Perez M."/>
            <person name="De La Torre J.R."/>
            <person name="Picazo A."/>
            <person name="Camacho A."/>
            <person name="Rodriguez-Valera F."/>
        </authorList>
    </citation>
    <scope>NUCLEOTIDE SEQUENCE [LARGE SCALE GENOMIC DNA]</scope>
    <source>
        <strain evidence="4">MED-G55</strain>
    </source>
</reference>
<dbReference type="SMART" id="SM00116">
    <property type="entry name" value="CBS"/>
    <property type="match status" value="2"/>
</dbReference>
<keyword evidence="1 2" id="KW-0129">CBS domain</keyword>
<dbReference type="Pfam" id="PF00571">
    <property type="entry name" value="CBS"/>
    <property type="match status" value="2"/>
</dbReference>
<gene>
    <name evidence="4" type="ORF">DBW69_03630</name>
</gene>
<proteinExistence type="predicted"/>
<dbReference type="InterPro" id="IPR046342">
    <property type="entry name" value="CBS_dom_sf"/>
</dbReference>
<comment type="caution">
    <text evidence="4">The sequence shown here is derived from an EMBL/GenBank/DDBJ whole genome shotgun (WGS) entry which is preliminary data.</text>
</comment>
<dbReference type="Proteomes" id="UP000252132">
    <property type="component" value="Unassembled WGS sequence"/>
</dbReference>
<dbReference type="PANTHER" id="PTHR43080">
    <property type="entry name" value="CBS DOMAIN-CONTAINING PROTEIN CBSX3, MITOCHONDRIAL"/>
    <property type="match status" value="1"/>
</dbReference>
<dbReference type="InterPro" id="IPR051257">
    <property type="entry name" value="Diverse_CBS-Domain"/>
</dbReference>
<dbReference type="EMBL" id="QOQF01000009">
    <property type="protein sequence ID" value="RCL77394.1"/>
    <property type="molecule type" value="Genomic_DNA"/>
</dbReference>
<organism evidence="4 5">
    <name type="scientific">PS1 clade bacterium</name>
    <dbReference type="NCBI Taxonomy" id="2175152"/>
    <lineage>
        <taxon>Bacteria</taxon>
        <taxon>Pseudomonadati</taxon>
        <taxon>Pseudomonadota</taxon>
        <taxon>Alphaproteobacteria</taxon>
        <taxon>PS1 clade</taxon>
    </lineage>
</organism>
<protein>
    <submittedName>
        <fullName evidence="4">CBS domain-containing protein</fullName>
    </submittedName>
</protein>
<dbReference type="PANTHER" id="PTHR43080:SF2">
    <property type="entry name" value="CBS DOMAIN-CONTAINING PROTEIN"/>
    <property type="match status" value="1"/>
</dbReference>
<dbReference type="Gene3D" id="3.10.580.10">
    <property type="entry name" value="CBS-domain"/>
    <property type="match status" value="1"/>
</dbReference>
<evidence type="ECO:0000259" key="3">
    <source>
        <dbReference type="PROSITE" id="PS51371"/>
    </source>
</evidence>
<dbReference type="InterPro" id="IPR000644">
    <property type="entry name" value="CBS_dom"/>
</dbReference>
<dbReference type="PROSITE" id="PS51371">
    <property type="entry name" value="CBS"/>
    <property type="match status" value="1"/>
</dbReference>
<feature type="domain" description="CBS" evidence="3">
    <location>
        <begin position="76"/>
        <end position="132"/>
    </location>
</feature>
<name>A0A368E0J3_9PROT</name>
<dbReference type="CDD" id="cd04623">
    <property type="entry name" value="CBS_pair_bac_euk"/>
    <property type="match status" value="1"/>
</dbReference>
<accession>A0A368E0J3</accession>
<evidence type="ECO:0000256" key="2">
    <source>
        <dbReference type="PROSITE-ProRule" id="PRU00703"/>
    </source>
</evidence>